<keyword evidence="4 5" id="KW-0408">Iron</keyword>
<evidence type="ECO:0000256" key="4">
    <source>
        <dbReference type="ARBA" id="ARBA00023004"/>
    </source>
</evidence>
<keyword evidence="7" id="KW-1185">Reference proteome</keyword>
<name>A0AAD8KIC9_TARER</name>
<dbReference type="GO" id="GO:0004497">
    <property type="term" value="F:monooxygenase activity"/>
    <property type="evidence" value="ECO:0007669"/>
    <property type="project" value="InterPro"/>
</dbReference>
<dbReference type="InterPro" id="IPR002401">
    <property type="entry name" value="Cyt_P450_E_grp-I"/>
</dbReference>
<dbReference type="SUPFAM" id="SSF48264">
    <property type="entry name" value="Cytochrome P450"/>
    <property type="match status" value="1"/>
</dbReference>
<evidence type="ECO:0008006" key="8">
    <source>
        <dbReference type="Google" id="ProtNLM"/>
    </source>
</evidence>
<dbReference type="PRINTS" id="PR00463">
    <property type="entry name" value="EP450I"/>
</dbReference>
<accession>A0AAD8KIC9</accession>
<keyword evidence="2 5" id="KW-0479">Metal-binding</keyword>
<proteinExistence type="inferred from homology"/>
<keyword evidence="3" id="KW-0560">Oxidoreductase</keyword>
<evidence type="ECO:0000313" key="7">
    <source>
        <dbReference type="Proteomes" id="UP001229421"/>
    </source>
</evidence>
<evidence type="ECO:0000256" key="5">
    <source>
        <dbReference type="PIRSR" id="PIRSR602401-1"/>
    </source>
</evidence>
<evidence type="ECO:0000256" key="1">
    <source>
        <dbReference type="ARBA" id="ARBA00010617"/>
    </source>
</evidence>
<feature type="binding site" description="axial binding residue" evidence="5">
    <location>
        <position position="101"/>
    </location>
    <ligand>
        <name>heme</name>
        <dbReference type="ChEBI" id="CHEBI:30413"/>
    </ligand>
    <ligandPart>
        <name>Fe</name>
        <dbReference type="ChEBI" id="CHEBI:18248"/>
    </ligandPart>
</feature>
<dbReference type="Proteomes" id="UP001229421">
    <property type="component" value="Unassembled WGS sequence"/>
</dbReference>
<dbReference type="Pfam" id="PF00067">
    <property type="entry name" value="p450"/>
    <property type="match status" value="1"/>
</dbReference>
<sequence length="144" mass="16567">MIQESDMSQLPYLEAIIKETLRLHPSGPFIVPHQAIQDVEIHGFLVPKNAEILCNVWAMGRDPNVWSHPEKFMPERFMDNNIDYKGQDIEFIPFGAEMRICAGLNLAHRMLHIMLGSLIQKFDWMLEGNMTAQDMDMSDKHGSL</sequence>
<keyword evidence="5" id="KW-0349">Heme</keyword>
<dbReference type="InterPro" id="IPR001128">
    <property type="entry name" value="Cyt_P450"/>
</dbReference>
<comment type="similarity">
    <text evidence="1">Belongs to the cytochrome P450 family.</text>
</comment>
<dbReference type="EMBL" id="JAUHHV010000006">
    <property type="protein sequence ID" value="KAK1420160.1"/>
    <property type="molecule type" value="Genomic_DNA"/>
</dbReference>
<dbReference type="InterPro" id="IPR036396">
    <property type="entry name" value="Cyt_P450_sf"/>
</dbReference>
<dbReference type="GO" id="GO:0005506">
    <property type="term" value="F:iron ion binding"/>
    <property type="evidence" value="ECO:0007669"/>
    <property type="project" value="InterPro"/>
</dbReference>
<dbReference type="PRINTS" id="PR00385">
    <property type="entry name" value="P450"/>
</dbReference>
<comment type="caution">
    <text evidence="6">The sequence shown here is derived from an EMBL/GenBank/DDBJ whole genome shotgun (WGS) entry which is preliminary data.</text>
</comment>
<reference evidence="6" key="1">
    <citation type="journal article" date="2023" name="bioRxiv">
        <title>Improved chromosome-level genome assembly for marigold (Tagetes erecta).</title>
        <authorList>
            <person name="Jiang F."/>
            <person name="Yuan L."/>
            <person name="Wang S."/>
            <person name="Wang H."/>
            <person name="Xu D."/>
            <person name="Wang A."/>
            <person name="Fan W."/>
        </authorList>
    </citation>
    <scope>NUCLEOTIDE SEQUENCE</scope>
    <source>
        <strain evidence="6">WSJ</strain>
        <tissue evidence="6">Leaf</tissue>
    </source>
</reference>
<comment type="cofactor">
    <cofactor evidence="5">
        <name>heme</name>
        <dbReference type="ChEBI" id="CHEBI:30413"/>
    </cofactor>
</comment>
<protein>
    <recommendedName>
        <fullName evidence="8">Cytochrome P450</fullName>
    </recommendedName>
</protein>
<evidence type="ECO:0000256" key="2">
    <source>
        <dbReference type="ARBA" id="ARBA00022723"/>
    </source>
</evidence>
<dbReference type="PANTHER" id="PTHR47950">
    <property type="entry name" value="CYTOCHROME P450, FAMILY 76, SUBFAMILY C, POLYPEPTIDE 5-RELATED"/>
    <property type="match status" value="1"/>
</dbReference>
<organism evidence="6 7">
    <name type="scientific">Tagetes erecta</name>
    <name type="common">African marigold</name>
    <dbReference type="NCBI Taxonomy" id="13708"/>
    <lineage>
        <taxon>Eukaryota</taxon>
        <taxon>Viridiplantae</taxon>
        <taxon>Streptophyta</taxon>
        <taxon>Embryophyta</taxon>
        <taxon>Tracheophyta</taxon>
        <taxon>Spermatophyta</taxon>
        <taxon>Magnoliopsida</taxon>
        <taxon>eudicotyledons</taxon>
        <taxon>Gunneridae</taxon>
        <taxon>Pentapetalae</taxon>
        <taxon>asterids</taxon>
        <taxon>campanulids</taxon>
        <taxon>Asterales</taxon>
        <taxon>Asteraceae</taxon>
        <taxon>Asteroideae</taxon>
        <taxon>Heliantheae alliance</taxon>
        <taxon>Tageteae</taxon>
        <taxon>Tagetes</taxon>
    </lineage>
</organism>
<dbReference type="Gene3D" id="1.10.630.10">
    <property type="entry name" value="Cytochrome P450"/>
    <property type="match status" value="1"/>
</dbReference>
<evidence type="ECO:0000313" key="6">
    <source>
        <dbReference type="EMBL" id="KAK1420160.1"/>
    </source>
</evidence>
<gene>
    <name evidence="6" type="ORF">QVD17_21524</name>
</gene>
<dbReference type="GO" id="GO:0016705">
    <property type="term" value="F:oxidoreductase activity, acting on paired donors, with incorporation or reduction of molecular oxygen"/>
    <property type="evidence" value="ECO:0007669"/>
    <property type="project" value="InterPro"/>
</dbReference>
<dbReference type="PANTHER" id="PTHR47950:SF48">
    <property type="entry name" value="CYTOCHROME P450 FAMILY PROTEIN, EXPRESSED"/>
    <property type="match status" value="1"/>
</dbReference>
<evidence type="ECO:0000256" key="3">
    <source>
        <dbReference type="ARBA" id="ARBA00023002"/>
    </source>
</evidence>
<dbReference type="GO" id="GO:0020037">
    <property type="term" value="F:heme binding"/>
    <property type="evidence" value="ECO:0007669"/>
    <property type="project" value="InterPro"/>
</dbReference>
<dbReference type="AlphaFoldDB" id="A0AAD8KIC9"/>